<feature type="transmembrane region" description="Helical" evidence="1">
    <location>
        <begin position="382"/>
        <end position="402"/>
    </location>
</feature>
<evidence type="ECO:0000313" key="3">
    <source>
        <dbReference type="Proteomes" id="UP000190044"/>
    </source>
</evidence>
<feature type="transmembrane region" description="Helical" evidence="1">
    <location>
        <begin position="68"/>
        <end position="92"/>
    </location>
</feature>
<gene>
    <name evidence="2" type="ORF">SAMN06295937_1006192</name>
</gene>
<feature type="transmembrane region" description="Helical" evidence="1">
    <location>
        <begin position="99"/>
        <end position="118"/>
    </location>
</feature>
<accession>A0A1T5BHT3</accession>
<proteinExistence type="predicted"/>
<feature type="transmembrane region" description="Helical" evidence="1">
    <location>
        <begin position="35"/>
        <end position="56"/>
    </location>
</feature>
<dbReference type="InterPro" id="IPR036259">
    <property type="entry name" value="MFS_trans_sf"/>
</dbReference>
<feature type="transmembrane region" description="Helical" evidence="1">
    <location>
        <begin position="414"/>
        <end position="433"/>
    </location>
</feature>
<keyword evidence="1" id="KW-0812">Transmembrane</keyword>
<dbReference type="EMBL" id="FUYP01000006">
    <property type="protein sequence ID" value="SKB46808.1"/>
    <property type="molecule type" value="Genomic_DNA"/>
</dbReference>
<keyword evidence="1" id="KW-1133">Transmembrane helix</keyword>
<dbReference type="AlphaFoldDB" id="A0A1T5BHT3"/>
<evidence type="ECO:0000256" key="1">
    <source>
        <dbReference type="SAM" id="Phobius"/>
    </source>
</evidence>
<feature type="transmembrane region" description="Helical" evidence="1">
    <location>
        <begin position="130"/>
        <end position="153"/>
    </location>
</feature>
<dbReference type="RefSeq" id="WP_245798662.1">
    <property type="nucleotide sequence ID" value="NZ_FUYP01000006.1"/>
</dbReference>
<keyword evidence="1" id="KW-0472">Membrane</keyword>
<feature type="transmembrane region" description="Helical" evidence="1">
    <location>
        <begin position="251"/>
        <end position="269"/>
    </location>
</feature>
<organism evidence="2 3">
    <name type="scientific">Sphingopyxis flava</name>
    <dbReference type="NCBI Taxonomy" id="1507287"/>
    <lineage>
        <taxon>Bacteria</taxon>
        <taxon>Pseudomonadati</taxon>
        <taxon>Pseudomonadota</taxon>
        <taxon>Alphaproteobacteria</taxon>
        <taxon>Sphingomonadales</taxon>
        <taxon>Sphingomonadaceae</taxon>
        <taxon>Sphingopyxis</taxon>
    </lineage>
</organism>
<sequence>MAKFDWGNPSAGAKTKLVDVLNRLFRVERGEWSRLLQFGLFGFLLQAGLGVGFSAGDAAFLSHVGADRLPLVFIATPVVMIIYTAFFSYFLVRTSIDRMVDITLGILIAGGLGFWFLIGAGVPNAWQAPLYFALKLYLVMWYIALYSLFWNYTDAYFDIQDAKRLFPLFAAFCSLGTATGASVVGLFAEALSAQDFFLLWAALAALALPLARTLRRRWPQIAESDNDDGTDAGSAVDQLAGVVRAFGKSRYAMALTATLFVTLLMTNLAEYQYSVVLQEGRSEAELAALFGALYAGSNLFNLAACLFLFNRLVARFGVRNVAFVQPLTYFAVFGWFFLQGGTGAALAAFFAYHGVLTSIEYNNQNLLFNAVPSRVKRPLRTMIEGMAEPLASLIAGAFLIYAASRLDMRELSGIGLIVGAALVAMIILLRQLYPAAMTANMRQGWMNFGTREAGGPRLDADARWFLEEVAGTGGVRAELALRLLRADTRARTAAPAVEAADGLAAVSCVASLLRRLPDMDAAGRAATLERISRTCNSEGVGDMLFATAALDPRDRRTMASIIAGIGESAIPSLIAGMGDRSLSYRSRIVAAYALAELSYAQFASHLDRLVRDELQEMADLQDGAVLLKARADEHRALALLARAQGERVGAALDFVLEMLAVGGRLPDFDLLIVSLHSANAKVRGNAIEAIESGLDAALFRWIGPLLRQERRTRTPEGNGDIAAILDAALGSGQAIEATLAADAIHARFDMAGFVRKVQVAIHPGMPPLLRDHLLRLTGLSDRTGVGAIDRLAALAGHPEVGGSTLESLLILAEKARQERPADAALDAKAGAEFLWISRHDLHAVAGRFPDLALVLFKTRDSRHYAA</sequence>
<reference evidence="3" key="1">
    <citation type="submission" date="2017-02" db="EMBL/GenBank/DDBJ databases">
        <authorList>
            <person name="Varghese N."/>
            <person name="Submissions S."/>
        </authorList>
    </citation>
    <scope>NUCLEOTIDE SEQUENCE [LARGE SCALE GENOMIC DNA]</scope>
    <source>
        <strain evidence="3">R11H</strain>
    </source>
</reference>
<evidence type="ECO:0000313" key="2">
    <source>
        <dbReference type="EMBL" id="SKB46808.1"/>
    </source>
</evidence>
<feature type="transmembrane region" description="Helical" evidence="1">
    <location>
        <begin position="193"/>
        <end position="211"/>
    </location>
</feature>
<dbReference type="Proteomes" id="UP000190044">
    <property type="component" value="Unassembled WGS sequence"/>
</dbReference>
<keyword evidence="3" id="KW-1185">Reference proteome</keyword>
<dbReference type="SUPFAM" id="SSF103473">
    <property type="entry name" value="MFS general substrate transporter"/>
    <property type="match status" value="1"/>
</dbReference>
<name>A0A1T5BHT3_9SPHN</name>
<feature type="transmembrane region" description="Helical" evidence="1">
    <location>
        <begin position="289"/>
        <end position="309"/>
    </location>
</feature>
<protein>
    <submittedName>
        <fullName evidence="2">ATP/ADP translocase</fullName>
    </submittedName>
</protein>
<dbReference type="Gene3D" id="1.20.1250.20">
    <property type="entry name" value="MFS general substrate transporter like domains"/>
    <property type="match status" value="1"/>
</dbReference>
<feature type="transmembrane region" description="Helical" evidence="1">
    <location>
        <begin position="165"/>
        <end position="187"/>
    </location>
</feature>